<keyword evidence="6 13" id="KW-0441">Lipid A biosynthesis</keyword>
<evidence type="ECO:0000256" key="13">
    <source>
        <dbReference type="HAMAP-Rule" id="MF_00409"/>
    </source>
</evidence>
<evidence type="ECO:0000256" key="3">
    <source>
        <dbReference type="ARBA" id="ARBA00012071"/>
    </source>
</evidence>
<dbReference type="HAMAP" id="MF_00409">
    <property type="entry name" value="LpxK"/>
    <property type="match status" value="1"/>
</dbReference>
<evidence type="ECO:0000256" key="6">
    <source>
        <dbReference type="ARBA" id="ARBA00022556"/>
    </source>
</evidence>
<dbReference type="EMBL" id="JRWG01000005">
    <property type="protein sequence ID" value="KXN98797.1"/>
    <property type="molecule type" value="Genomic_DNA"/>
</dbReference>
<evidence type="ECO:0000256" key="8">
    <source>
        <dbReference type="ARBA" id="ARBA00022741"/>
    </source>
</evidence>
<keyword evidence="7 13" id="KW-0808">Transferase</keyword>
<dbReference type="GO" id="GO:0005524">
    <property type="term" value="F:ATP binding"/>
    <property type="evidence" value="ECO:0007669"/>
    <property type="project" value="UniProtKB-UniRule"/>
</dbReference>
<organism evidence="14 15">
    <name type="scientific">Aequorivita aquimaris</name>
    <dbReference type="NCBI Taxonomy" id="1548749"/>
    <lineage>
        <taxon>Bacteria</taxon>
        <taxon>Pseudomonadati</taxon>
        <taxon>Bacteroidota</taxon>
        <taxon>Flavobacteriia</taxon>
        <taxon>Flavobacteriales</taxon>
        <taxon>Flavobacteriaceae</taxon>
        <taxon>Aequorivita</taxon>
    </lineage>
</organism>
<dbReference type="InterPro" id="IPR027417">
    <property type="entry name" value="P-loop_NTPase"/>
</dbReference>
<dbReference type="UniPathway" id="UPA00359">
    <property type="reaction ID" value="UER00482"/>
</dbReference>
<dbReference type="Pfam" id="PF02606">
    <property type="entry name" value="LpxK"/>
    <property type="match status" value="1"/>
</dbReference>
<evidence type="ECO:0000256" key="2">
    <source>
        <dbReference type="ARBA" id="ARBA00004870"/>
    </source>
</evidence>
<comment type="function">
    <text evidence="1 13">Transfers the gamma-phosphate of ATP to the 4'-position of a tetraacyldisaccharide 1-phosphate intermediate (termed DS-1-P) to form tetraacyldisaccharide 1,4'-bis-phosphate (lipid IVA).</text>
</comment>
<evidence type="ECO:0000313" key="14">
    <source>
        <dbReference type="EMBL" id="KXN98797.1"/>
    </source>
</evidence>
<keyword evidence="15" id="KW-1185">Reference proteome</keyword>
<dbReference type="PANTHER" id="PTHR42724">
    <property type="entry name" value="TETRAACYLDISACCHARIDE 4'-KINASE"/>
    <property type="match status" value="1"/>
</dbReference>
<evidence type="ECO:0000256" key="4">
    <source>
        <dbReference type="ARBA" id="ARBA00016436"/>
    </source>
</evidence>
<comment type="caution">
    <text evidence="14">The sequence shown here is derived from an EMBL/GenBank/DDBJ whole genome shotgun (WGS) entry which is preliminary data.</text>
</comment>
<evidence type="ECO:0000256" key="9">
    <source>
        <dbReference type="ARBA" id="ARBA00022777"/>
    </source>
</evidence>
<dbReference type="NCBIfam" id="TIGR00682">
    <property type="entry name" value="lpxK"/>
    <property type="match status" value="1"/>
</dbReference>
<proteinExistence type="inferred from homology"/>
<comment type="similarity">
    <text evidence="13">Belongs to the LpxK family.</text>
</comment>
<comment type="caution">
    <text evidence="13">Lacks conserved residue(s) required for the propagation of feature annotation.</text>
</comment>
<dbReference type="AlphaFoldDB" id="A0A137RH27"/>
<dbReference type="SUPFAM" id="SSF52540">
    <property type="entry name" value="P-loop containing nucleoside triphosphate hydrolases"/>
    <property type="match status" value="1"/>
</dbReference>
<dbReference type="PANTHER" id="PTHR42724:SF1">
    <property type="entry name" value="TETRAACYLDISACCHARIDE 4'-KINASE, MITOCHONDRIAL-RELATED"/>
    <property type="match status" value="1"/>
</dbReference>
<dbReference type="STRING" id="1548749.LS48_09590"/>
<evidence type="ECO:0000256" key="10">
    <source>
        <dbReference type="ARBA" id="ARBA00022840"/>
    </source>
</evidence>
<name>A0A137RH27_9FLAO</name>
<dbReference type="Proteomes" id="UP000070138">
    <property type="component" value="Unassembled WGS sequence"/>
</dbReference>
<keyword evidence="5 13" id="KW-0444">Lipid biosynthesis</keyword>
<protein>
    <recommendedName>
        <fullName evidence="4 13">Tetraacyldisaccharide 4'-kinase</fullName>
        <ecNumber evidence="3 13">2.7.1.130</ecNumber>
    </recommendedName>
    <alternativeName>
        <fullName evidence="12 13">Lipid A 4'-kinase</fullName>
    </alternativeName>
</protein>
<comment type="catalytic activity">
    <reaction evidence="13">
        <text>a lipid A disaccharide + ATP = a lipid IVA + ADP + H(+)</text>
        <dbReference type="Rhea" id="RHEA:67840"/>
        <dbReference type="ChEBI" id="CHEBI:15378"/>
        <dbReference type="ChEBI" id="CHEBI:30616"/>
        <dbReference type="ChEBI" id="CHEBI:176343"/>
        <dbReference type="ChEBI" id="CHEBI:176425"/>
        <dbReference type="ChEBI" id="CHEBI:456216"/>
        <dbReference type="EC" id="2.7.1.130"/>
    </reaction>
</comment>
<dbReference type="RefSeq" id="WP_062622320.1">
    <property type="nucleotide sequence ID" value="NZ_JRWG01000005.1"/>
</dbReference>
<dbReference type="GO" id="GO:0005886">
    <property type="term" value="C:plasma membrane"/>
    <property type="evidence" value="ECO:0007669"/>
    <property type="project" value="TreeGrafter"/>
</dbReference>
<dbReference type="PATRIC" id="fig|1548749.3.peg.2016"/>
<keyword evidence="10 13" id="KW-0067">ATP-binding</keyword>
<keyword evidence="11 13" id="KW-0443">Lipid metabolism</keyword>
<sequence>MNFLRKLLFPFSILYGGITALRNFFYNKGILKSKSYDFPVICVGNLSTGGTGKSPMIELLVSFLKDTNKIAVLSRGYKRKSSGYREVLTKSTAEEVGDEPLQFKKKFPEITVAVCEDRQTGIEELQDRADVILLDDAFQHRKVTASLNILLTSFDKLYVDDCMLPAGNLREPKFGAGRADIIVVTKCPESISNSKIETIKRKLKPKSHQELYFSKIGYASEIKNAKEEKPLSYLKDRKFLLVTGIANPKPLIEFLKGEGLNFDEKSFPDHHNFTVSEIEELQKQSLILTTEKDFMRLQPISNTTEIYYLPIKTVILKDEEAKFKSSIEKAIKEKS</sequence>
<comment type="pathway">
    <text evidence="2 13">Glycolipid biosynthesis; lipid IV(A) biosynthesis; lipid IV(A) from (3R)-3-hydroxytetradecanoyl-[acyl-carrier-protein] and UDP-N-acetyl-alpha-D-glucosamine: step 6/6.</text>
</comment>
<evidence type="ECO:0000256" key="11">
    <source>
        <dbReference type="ARBA" id="ARBA00023098"/>
    </source>
</evidence>
<reference evidence="14 15" key="2">
    <citation type="journal article" date="2016" name="Int. J. Syst. Evol. Microbiol.">
        <title>Vitellibacter aquimaris sp. nov., a marine bacterium isolated from seawater.</title>
        <authorList>
            <person name="Thevarajoo S."/>
            <person name="Selvaratnam C."/>
            <person name="Goh K.M."/>
            <person name="Hong K.W."/>
            <person name="Chan X.Y."/>
            <person name="Chan K.G."/>
            <person name="Chong C.S."/>
        </authorList>
    </citation>
    <scope>NUCLEOTIDE SEQUENCE [LARGE SCALE GENOMIC DNA]</scope>
    <source>
        <strain evidence="14 15">D-24</strain>
    </source>
</reference>
<evidence type="ECO:0000256" key="7">
    <source>
        <dbReference type="ARBA" id="ARBA00022679"/>
    </source>
</evidence>
<accession>A0A137RH27</accession>
<dbReference type="InterPro" id="IPR003758">
    <property type="entry name" value="LpxK"/>
</dbReference>
<reference evidence="15" key="1">
    <citation type="submission" date="2014-10" db="EMBL/GenBank/DDBJ databases">
        <title>Genome sequencing of Vitellibacter sp. D-24.</title>
        <authorList>
            <person name="Thevarajoo S."/>
            <person name="Selvaratnam C."/>
            <person name="Goh K.M."/>
            <person name="Chong C.S."/>
        </authorList>
    </citation>
    <scope>NUCLEOTIDE SEQUENCE [LARGE SCALE GENOMIC DNA]</scope>
    <source>
        <strain evidence="15">D-24</strain>
    </source>
</reference>
<evidence type="ECO:0000313" key="15">
    <source>
        <dbReference type="Proteomes" id="UP000070138"/>
    </source>
</evidence>
<evidence type="ECO:0000256" key="5">
    <source>
        <dbReference type="ARBA" id="ARBA00022516"/>
    </source>
</evidence>
<dbReference type="GO" id="GO:0009244">
    <property type="term" value="P:lipopolysaccharide core region biosynthetic process"/>
    <property type="evidence" value="ECO:0007669"/>
    <property type="project" value="TreeGrafter"/>
</dbReference>
<dbReference type="OrthoDB" id="9766423at2"/>
<keyword evidence="9 13" id="KW-0418">Kinase</keyword>
<dbReference type="GO" id="GO:0009245">
    <property type="term" value="P:lipid A biosynthetic process"/>
    <property type="evidence" value="ECO:0007669"/>
    <property type="project" value="UniProtKB-UniRule"/>
</dbReference>
<dbReference type="GO" id="GO:0009029">
    <property type="term" value="F:lipid-A 4'-kinase activity"/>
    <property type="evidence" value="ECO:0007669"/>
    <property type="project" value="UniProtKB-UniRule"/>
</dbReference>
<keyword evidence="8 13" id="KW-0547">Nucleotide-binding</keyword>
<dbReference type="EC" id="2.7.1.130" evidence="3 13"/>
<evidence type="ECO:0000256" key="1">
    <source>
        <dbReference type="ARBA" id="ARBA00002274"/>
    </source>
</evidence>
<gene>
    <name evidence="13" type="primary">lpxK</name>
    <name evidence="14" type="ORF">LS48_09590</name>
</gene>
<evidence type="ECO:0000256" key="12">
    <source>
        <dbReference type="ARBA" id="ARBA00029757"/>
    </source>
</evidence>